<feature type="short sequence motif" description="RDXXRA motif of the pArg binding pocket involved in allosteric regulation" evidence="5">
    <location>
        <begin position="338"/>
        <end position="343"/>
    </location>
</feature>
<dbReference type="PROSITE" id="PS00112">
    <property type="entry name" value="PHOSPHAGEN_KINASE"/>
    <property type="match status" value="1"/>
</dbReference>
<proteinExistence type="inferred from homology"/>
<dbReference type="HAMAP" id="MF_00602">
    <property type="entry name" value="Prot_Arg_kinase"/>
    <property type="match status" value="1"/>
</dbReference>
<dbReference type="SUPFAM" id="SSF55931">
    <property type="entry name" value="Glutamine synthetase/guanido kinase"/>
    <property type="match status" value="1"/>
</dbReference>
<evidence type="ECO:0000256" key="3">
    <source>
        <dbReference type="ARBA" id="ARBA00022777"/>
    </source>
</evidence>
<name>A0A5Q2N5Q8_9FIRM</name>
<feature type="binding site" evidence="5 6">
    <location>
        <begin position="208"/>
        <end position="213"/>
    </location>
    <ligand>
        <name>ATP</name>
        <dbReference type="ChEBI" id="CHEBI:30616"/>
    </ligand>
</feature>
<dbReference type="InterPro" id="IPR022415">
    <property type="entry name" value="ATP-guanido_PTrfase_AS"/>
</dbReference>
<keyword evidence="10" id="KW-1185">Reference proteome</keyword>
<dbReference type="PANTHER" id="PTHR11547">
    <property type="entry name" value="ARGININE OR CREATINE KINASE"/>
    <property type="match status" value="1"/>
</dbReference>
<dbReference type="CDD" id="cd07930">
    <property type="entry name" value="bacterial_phosphagen_kinase"/>
    <property type="match status" value="1"/>
</dbReference>
<organism evidence="9 10">
    <name type="scientific">Heliorestis convoluta</name>
    <dbReference type="NCBI Taxonomy" id="356322"/>
    <lineage>
        <taxon>Bacteria</taxon>
        <taxon>Bacillati</taxon>
        <taxon>Bacillota</taxon>
        <taxon>Clostridia</taxon>
        <taxon>Eubacteriales</taxon>
        <taxon>Heliobacteriaceae</taxon>
        <taxon>Heliorestis</taxon>
    </lineage>
</organism>
<evidence type="ECO:0000313" key="9">
    <source>
        <dbReference type="EMBL" id="QGG49219.1"/>
    </source>
</evidence>
<feature type="binding site" evidence="5 6">
    <location>
        <position position="126"/>
    </location>
    <ligand>
        <name>ATP</name>
        <dbReference type="ChEBI" id="CHEBI:30616"/>
    </ligand>
</feature>
<dbReference type="GO" id="GO:0046314">
    <property type="term" value="P:phosphocreatine biosynthetic process"/>
    <property type="evidence" value="ECO:0007669"/>
    <property type="project" value="InterPro"/>
</dbReference>
<evidence type="ECO:0000313" key="10">
    <source>
        <dbReference type="Proteomes" id="UP000366051"/>
    </source>
</evidence>
<dbReference type="InterPro" id="IPR000749">
    <property type="entry name" value="ATP-guanido_PTrfase"/>
</dbReference>
<keyword evidence="2 5" id="KW-0547">Nucleotide-binding</keyword>
<accession>A0A5Q2N5Q8</accession>
<dbReference type="NCBIfam" id="NF002194">
    <property type="entry name" value="PRK01059.1-4"/>
    <property type="match status" value="1"/>
</dbReference>
<comment type="similarity">
    <text evidence="5 6 7">Belongs to the ATP:guanido phosphotransferase family.</text>
</comment>
<dbReference type="EMBL" id="CP045875">
    <property type="protein sequence ID" value="QGG49219.1"/>
    <property type="molecule type" value="Genomic_DNA"/>
</dbReference>
<dbReference type="OrthoDB" id="9791353at2"/>
<evidence type="ECO:0000256" key="7">
    <source>
        <dbReference type="RuleBase" id="RU000505"/>
    </source>
</evidence>
<gene>
    <name evidence="5" type="primary">mcsB</name>
    <name evidence="9" type="ORF">FTV88_3144</name>
</gene>
<evidence type="ECO:0000256" key="4">
    <source>
        <dbReference type="ARBA" id="ARBA00022840"/>
    </source>
</evidence>
<keyword evidence="5" id="KW-0021">Allosteric enzyme</keyword>
<dbReference type="GO" id="GO:0005615">
    <property type="term" value="C:extracellular space"/>
    <property type="evidence" value="ECO:0007669"/>
    <property type="project" value="TreeGrafter"/>
</dbReference>
<keyword evidence="3 5" id="KW-0418">Kinase</keyword>
<evidence type="ECO:0000259" key="8">
    <source>
        <dbReference type="PROSITE" id="PS51510"/>
    </source>
</evidence>
<feature type="domain" description="Phosphagen kinase C-terminal" evidence="8">
    <location>
        <begin position="23"/>
        <end position="255"/>
    </location>
</feature>
<keyword evidence="1 5" id="KW-0808">Transferase</keyword>
<reference evidence="10" key="1">
    <citation type="submission" date="2019-11" db="EMBL/GenBank/DDBJ databases">
        <title>Genome sequence of Heliorestis convoluta strain HH, an alkaliphilic and minimalistic phototrophic bacterium from a soda lake in Egypt.</title>
        <authorList>
            <person name="Dewey E.D."/>
            <person name="Stokes L.M."/>
            <person name="Burchell B.M."/>
            <person name="Shaffer K.N."/>
            <person name="Huntington A.M."/>
            <person name="Baker J.M."/>
            <person name="Nadendla S."/>
            <person name="Giglio M.G."/>
            <person name="Touchman J.W."/>
            <person name="Blankenship R.E."/>
            <person name="Madigan M.T."/>
            <person name="Sattley W.M."/>
        </authorList>
    </citation>
    <scope>NUCLEOTIDE SEQUENCE [LARGE SCALE GENOMIC DNA]</scope>
    <source>
        <strain evidence="10">HH</strain>
    </source>
</reference>
<feature type="binding site" evidence="5 6">
    <location>
        <position position="92"/>
    </location>
    <ligand>
        <name>ATP</name>
        <dbReference type="ChEBI" id="CHEBI:30616"/>
    </ligand>
</feature>
<dbReference type="KEGG" id="hcv:FTV88_3144"/>
<dbReference type="EC" id="2.7.14.1" evidence="5"/>
<dbReference type="GO" id="GO:0005524">
    <property type="term" value="F:ATP binding"/>
    <property type="evidence" value="ECO:0007669"/>
    <property type="project" value="UniProtKB-UniRule"/>
</dbReference>
<feature type="binding site" evidence="5 6">
    <location>
        <begin position="26"/>
        <end position="30"/>
    </location>
    <ligand>
        <name>ATP</name>
        <dbReference type="ChEBI" id="CHEBI:30616"/>
    </ligand>
</feature>
<dbReference type="RefSeq" id="WP_153726243.1">
    <property type="nucleotide sequence ID" value="NZ_CP045875.1"/>
</dbReference>
<dbReference type="PROSITE" id="PS51510">
    <property type="entry name" value="PHOSPHAGEN_KINASE_C"/>
    <property type="match status" value="1"/>
</dbReference>
<dbReference type="AlphaFoldDB" id="A0A5Q2N5Q8"/>
<dbReference type="GO" id="GO:0004111">
    <property type="term" value="F:creatine kinase activity"/>
    <property type="evidence" value="ECO:0007669"/>
    <property type="project" value="InterPro"/>
</dbReference>
<evidence type="ECO:0000256" key="2">
    <source>
        <dbReference type="ARBA" id="ARBA00022741"/>
    </source>
</evidence>
<comment type="activity regulation">
    <text evidence="5">Appears to be allosterically activated by the binding of pArg-containing polypeptides to the pArg-binding pocket localized in the C-terminal domain of McsB.</text>
</comment>
<dbReference type="GO" id="GO:1990424">
    <property type="term" value="F:protein arginine kinase activity"/>
    <property type="evidence" value="ECO:0007669"/>
    <property type="project" value="UniProtKB-EC"/>
</dbReference>
<dbReference type="InterPro" id="IPR023660">
    <property type="entry name" value="Arg_Kinase"/>
</dbReference>
<evidence type="ECO:0000256" key="1">
    <source>
        <dbReference type="ARBA" id="ARBA00022679"/>
    </source>
</evidence>
<sequence length="356" mass="39879">MFEKFFSQASSKWMEGTGEEADIVISSRVRLARNISAIPFPHLLQTTEAKKVVAMIYEALQSLQSNEQVKDLTPVYLQDLQPIERSILVDKHLISPQHAEEAGGRGLLISQDEDISILINEEDHLRIQCLYSGLELEKVWNEASQVDDLFESVLDFAFDEKLGYLTACPTNVGTGLRASVMMHLPALVMTNQATRVLASLSQLGMTVRGLYGEGTEATGNLFQISNQVTLGRSEEEIISSLLVVAKQLIDQERMARHVLLKETKNQLEDQVCRAYGALTHARVMSSQESMSLLSKVRLGIDVGIIKTASLQTMNEMLVLTRPAFLQKMKGKELSPFERDVQRATMIREKLLDKIEK</sequence>
<dbReference type="InterPro" id="IPR014746">
    <property type="entry name" value="Gln_synth/guanido_kin_cat_dom"/>
</dbReference>
<comment type="function">
    <text evidence="5">Catalyzes the specific phosphorylation of arginine residues in proteins.</text>
</comment>
<dbReference type="Proteomes" id="UP000366051">
    <property type="component" value="Chromosome"/>
</dbReference>
<comment type="catalytic activity">
    <reaction evidence="5">
        <text>L-arginyl-[protein] + ATP = N(omega)-phospho-L-arginyl-[protein] + ADP + H(+)</text>
        <dbReference type="Rhea" id="RHEA:43384"/>
        <dbReference type="Rhea" id="RHEA-COMP:10532"/>
        <dbReference type="Rhea" id="RHEA-COMP:10533"/>
        <dbReference type="ChEBI" id="CHEBI:15378"/>
        <dbReference type="ChEBI" id="CHEBI:29965"/>
        <dbReference type="ChEBI" id="CHEBI:30616"/>
        <dbReference type="ChEBI" id="CHEBI:83226"/>
        <dbReference type="ChEBI" id="CHEBI:456216"/>
        <dbReference type="EC" id="2.7.14.1"/>
    </reaction>
</comment>
<dbReference type="Pfam" id="PF00217">
    <property type="entry name" value="ATP-gua_Ptrans"/>
    <property type="match status" value="1"/>
</dbReference>
<dbReference type="PANTHER" id="PTHR11547:SF38">
    <property type="entry name" value="ARGININE KINASE 1-RELATED"/>
    <property type="match status" value="1"/>
</dbReference>
<dbReference type="Gene3D" id="3.30.590.10">
    <property type="entry name" value="Glutamine synthetase/guanido kinase, catalytic domain"/>
    <property type="match status" value="1"/>
</dbReference>
<feature type="binding site" evidence="5 6">
    <location>
        <begin position="177"/>
        <end position="181"/>
    </location>
    <ligand>
        <name>ATP</name>
        <dbReference type="ChEBI" id="CHEBI:30616"/>
    </ligand>
</feature>
<dbReference type="InterPro" id="IPR022414">
    <property type="entry name" value="ATP-guanido_PTrfase_cat"/>
</dbReference>
<evidence type="ECO:0000256" key="6">
    <source>
        <dbReference type="PROSITE-ProRule" id="PRU00843"/>
    </source>
</evidence>
<keyword evidence="4 5" id="KW-0067">ATP-binding</keyword>
<evidence type="ECO:0000256" key="5">
    <source>
        <dbReference type="HAMAP-Rule" id="MF_00602"/>
    </source>
</evidence>
<protein>
    <recommendedName>
        <fullName evidence="5">Protein-arginine kinase</fullName>
        <ecNumber evidence="5">2.7.14.1</ecNumber>
    </recommendedName>
</protein>